<dbReference type="Pfam" id="PF05914">
    <property type="entry name" value="RIB43A"/>
    <property type="match status" value="1"/>
</dbReference>
<comment type="subcellular location">
    <subcellularLocation>
        <location evidence="1">Cytoplasm</location>
        <location evidence="1">Cytoskeleton</location>
        <location evidence="1">Flagellum axoneme</location>
    </subcellularLocation>
</comment>
<gene>
    <name evidence="11" type="ORF">GSOID_T00025053001</name>
</gene>
<evidence type="ECO:0008006" key="12">
    <source>
        <dbReference type="Google" id="ProtNLM"/>
    </source>
</evidence>
<comment type="subunit">
    <text evidence="9">Microtubule inner protein component of sperm flagellar doublet microtubules.</text>
</comment>
<keyword evidence="4" id="KW-0282">Flagellum</keyword>
<sequence>MSPAQIQNIREIREKQLEEKQTEQNIRKTMDKQWDDERIRQAKTLTLMERSEARQRREQQKSLIEENRRLAKEQAAKINYIDHEVYTNPPTRAYFNQFNTTSR</sequence>
<evidence type="ECO:0000256" key="1">
    <source>
        <dbReference type="ARBA" id="ARBA00004611"/>
    </source>
</evidence>
<dbReference type="Proteomes" id="UP000011014">
    <property type="component" value="Unassembled WGS sequence"/>
</dbReference>
<proteinExistence type="inferred from homology"/>
<evidence type="ECO:0000256" key="9">
    <source>
        <dbReference type="ARBA" id="ARBA00046435"/>
    </source>
</evidence>
<name>E4YHN4_OIKDI</name>
<keyword evidence="6" id="KW-0969">Cilium</keyword>
<dbReference type="InterPro" id="IPR008805">
    <property type="entry name" value="RIB43A"/>
</dbReference>
<protein>
    <recommendedName>
        <fullName evidence="12">RIB43A-like with coiled-coils protein 2</fullName>
    </recommendedName>
</protein>
<comment type="similarity">
    <text evidence="2">Belongs to the RIB43A family.</text>
</comment>
<keyword evidence="3" id="KW-0963">Cytoplasm</keyword>
<evidence type="ECO:0000256" key="8">
    <source>
        <dbReference type="ARBA" id="ARBA00023273"/>
    </source>
</evidence>
<accession>E4YHN4</accession>
<organism evidence="11">
    <name type="scientific">Oikopleura dioica</name>
    <name type="common">Tunicate</name>
    <dbReference type="NCBI Taxonomy" id="34765"/>
    <lineage>
        <taxon>Eukaryota</taxon>
        <taxon>Metazoa</taxon>
        <taxon>Chordata</taxon>
        <taxon>Tunicata</taxon>
        <taxon>Appendicularia</taxon>
        <taxon>Copelata</taxon>
        <taxon>Oikopleuridae</taxon>
        <taxon>Oikopleura</taxon>
    </lineage>
</organism>
<dbReference type="PANTHER" id="PTHR14517">
    <property type="entry name" value="RIB43A-RELATED"/>
    <property type="match status" value="1"/>
</dbReference>
<evidence type="ECO:0000256" key="7">
    <source>
        <dbReference type="ARBA" id="ARBA00023212"/>
    </source>
</evidence>
<evidence type="ECO:0000256" key="4">
    <source>
        <dbReference type="ARBA" id="ARBA00022846"/>
    </source>
</evidence>
<evidence type="ECO:0000256" key="5">
    <source>
        <dbReference type="ARBA" id="ARBA00023054"/>
    </source>
</evidence>
<evidence type="ECO:0000256" key="6">
    <source>
        <dbReference type="ARBA" id="ARBA00023069"/>
    </source>
</evidence>
<evidence type="ECO:0000256" key="3">
    <source>
        <dbReference type="ARBA" id="ARBA00022490"/>
    </source>
</evidence>
<evidence type="ECO:0000256" key="10">
    <source>
        <dbReference type="SAM" id="MobiDB-lite"/>
    </source>
</evidence>
<dbReference type="EMBL" id="FN654574">
    <property type="protein sequence ID" value="CBY35008.1"/>
    <property type="molecule type" value="Genomic_DNA"/>
</dbReference>
<keyword evidence="8" id="KW-0966">Cell projection</keyword>
<dbReference type="AlphaFoldDB" id="E4YHN4"/>
<keyword evidence="5" id="KW-0175">Coiled coil</keyword>
<dbReference type="PANTHER" id="PTHR14517:SF6">
    <property type="entry name" value="RE41410P"/>
    <property type="match status" value="1"/>
</dbReference>
<evidence type="ECO:0000313" key="11">
    <source>
        <dbReference type="EMBL" id="CBY35008.1"/>
    </source>
</evidence>
<reference evidence="11" key="1">
    <citation type="journal article" date="2010" name="Science">
        <title>Plasticity of animal genome architecture unmasked by rapid evolution of a pelagic tunicate.</title>
        <authorList>
            <person name="Denoeud F."/>
            <person name="Henriet S."/>
            <person name="Mungpakdee S."/>
            <person name="Aury J.M."/>
            <person name="Da Silva C."/>
            <person name="Brinkmann H."/>
            <person name="Mikhaleva J."/>
            <person name="Olsen L.C."/>
            <person name="Jubin C."/>
            <person name="Canestro C."/>
            <person name="Bouquet J.M."/>
            <person name="Danks G."/>
            <person name="Poulain J."/>
            <person name="Campsteijn C."/>
            <person name="Adamski M."/>
            <person name="Cross I."/>
            <person name="Yadetie F."/>
            <person name="Muffato M."/>
            <person name="Louis A."/>
            <person name="Butcher S."/>
            <person name="Tsagkogeorga G."/>
            <person name="Konrad A."/>
            <person name="Singh S."/>
            <person name="Jensen M.F."/>
            <person name="Cong E.H."/>
            <person name="Eikeseth-Otteraa H."/>
            <person name="Noel B."/>
            <person name="Anthouard V."/>
            <person name="Porcel B.M."/>
            <person name="Kachouri-Lafond R."/>
            <person name="Nishino A."/>
            <person name="Ugolini M."/>
            <person name="Chourrout P."/>
            <person name="Nishida H."/>
            <person name="Aasland R."/>
            <person name="Huzurbazar S."/>
            <person name="Westhof E."/>
            <person name="Delsuc F."/>
            <person name="Lehrach H."/>
            <person name="Reinhardt R."/>
            <person name="Weissenbach J."/>
            <person name="Roy S.W."/>
            <person name="Artiguenave F."/>
            <person name="Postlethwait J.H."/>
            <person name="Manak J.R."/>
            <person name="Thompson E.M."/>
            <person name="Jaillon O."/>
            <person name="Du Pasquier L."/>
            <person name="Boudinot P."/>
            <person name="Liberles D.A."/>
            <person name="Volff J.N."/>
            <person name="Philippe H."/>
            <person name="Lenhard B."/>
            <person name="Roest Crollius H."/>
            <person name="Wincker P."/>
            <person name="Chourrout D."/>
        </authorList>
    </citation>
    <scope>NUCLEOTIDE SEQUENCE [LARGE SCALE GENOMIC DNA]</scope>
</reference>
<feature type="region of interest" description="Disordered" evidence="10">
    <location>
        <begin position="13"/>
        <end position="32"/>
    </location>
</feature>
<evidence type="ECO:0000256" key="2">
    <source>
        <dbReference type="ARBA" id="ARBA00006875"/>
    </source>
</evidence>
<keyword evidence="7" id="KW-0206">Cytoskeleton</keyword>